<reference evidence="4 6" key="1">
    <citation type="submission" date="2014-04" db="EMBL/GenBank/DDBJ databases">
        <title>Genome study of Napier grass stunt phytoplasma.</title>
        <authorList>
            <person name="Kawicha P."/>
            <person name="Dickinson M."/>
            <person name="Hodgetts J."/>
        </authorList>
    </citation>
    <scope>NUCLEOTIDE SEQUENCE [LARGE SCALE GENOMIC DNA]</scope>
    <source>
        <strain evidence="4 6">NGS-S10</strain>
    </source>
</reference>
<proteinExistence type="predicted"/>
<dbReference type="PATRIC" id="fig|203274.3.peg.277"/>
<dbReference type="EMBL" id="JHUK01000002">
    <property type="protein sequence ID" value="RAM57908.1"/>
    <property type="molecule type" value="Genomic_DNA"/>
</dbReference>
<dbReference type="Proteomes" id="UP000070069">
    <property type="component" value="Unassembled WGS sequence"/>
</dbReference>
<evidence type="ECO:0000313" key="5">
    <source>
        <dbReference type="Proteomes" id="UP000070069"/>
    </source>
</evidence>
<dbReference type="InterPro" id="IPR051044">
    <property type="entry name" value="MAG_DAG_Lipase"/>
</dbReference>
<accession>A0A139JR51</accession>
<keyword evidence="6" id="KW-1185">Reference proteome</keyword>
<dbReference type="Proteomes" id="UP000249343">
    <property type="component" value="Unassembled WGS sequence"/>
</dbReference>
<evidence type="ECO:0000313" key="4">
    <source>
        <dbReference type="EMBL" id="RAM57908.1"/>
    </source>
</evidence>
<dbReference type="EMBL" id="LTBM01000002">
    <property type="protein sequence ID" value="KXT29356.1"/>
    <property type="molecule type" value="Genomic_DNA"/>
</dbReference>
<evidence type="ECO:0000313" key="2">
    <source>
        <dbReference type="EMBL" id="KXT29240.1"/>
    </source>
</evidence>
<evidence type="ECO:0000313" key="3">
    <source>
        <dbReference type="EMBL" id="KXT29356.1"/>
    </source>
</evidence>
<gene>
    <name evidence="3" type="ORF">AXA84_0172</name>
    <name evidence="2" type="ORF">AXA84_0226</name>
    <name evidence="4" type="ORF">DH96_01205</name>
</gene>
<comment type="caution">
    <text evidence="3">The sequence shown here is derived from an EMBL/GenBank/DDBJ whole genome shotgun (WGS) entry which is preliminary data.</text>
</comment>
<dbReference type="SUPFAM" id="SSF53474">
    <property type="entry name" value="alpha/beta-Hydrolases"/>
    <property type="match status" value="1"/>
</dbReference>
<dbReference type="PANTHER" id="PTHR11614">
    <property type="entry name" value="PHOSPHOLIPASE-RELATED"/>
    <property type="match status" value="1"/>
</dbReference>
<protein>
    <submittedName>
        <fullName evidence="3">Prolyl oligopeptidase family protein</fullName>
    </submittedName>
</protein>
<dbReference type="InterPro" id="IPR029058">
    <property type="entry name" value="AB_hydrolase_fold"/>
</dbReference>
<dbReference type="InterPro" id="IPR022742">
    <property type="entry name" value="Hydrolase_4"/>
</dbReference>
<organism evidence="3 5">
    <name type="scientific">Candidatus Phytoplasma oryzae</name>
    <dbReference type="NCBI Taxonomy" id="203274"/>
    <lineage>
        <taxon>Bacteria</taxon>
        <taxon>Bacillati</taxon>
        <taxon>Mycoplasmatota</taxon>
        <taxon>Mollicutes</taxon>
        <taxon>Acholeplasmatales</taxon>
        <taxon>Acholeplasmataceae</taxon>
        <taxon>Candidatus Phytoplasma</taxon>
        <taxon>16SrXI (Rice yellow dwarf group)</taxon>
    </lineage>
</organism>
<sequence>MKINKINKYKYLKFLIFCLLILLFILLNMDNFIKAMNYNNISDSDTFKNDKNIYTKFMKVNNAKANIVVTHGIGESSEEYIKLAKILNEFDFSVFLYDFRSHGRSYNENNIANIQDYNVLLEDLNLIVQKIKQDNNLKIILLGHSLGGIINNCYIFKYNDIDGVINSGSPTKIINEVQIFMDKNQIQNISNIPTATEDQYEKFARIPLNEEEKKYRISCITPQFIKTTMVDSIQYFEKEFKDKQFYYPKSILLLHGQQDYIISCENSQEMFNKMNNQNKKIILYPEAYHNLFHDINYQQVIKDVLEWLGEETLKK</sequence>
<evidence type="ECO:0000259" key="1">
    <source>
        <dbReference type="Pfam" id="PF12146"/>
    </source>
</evidence>
<evidence type="ECO:0000313" key="6">
    <source>
        <dbReference type="Proteomes" id="UP000249343"/>
    </source>
</evidence>
<dbReference type="Gene3D" id="3.40.50.1820">
    <property type="entry name" value="alpha/beta hydrolase"/>
    <property type="match status" value="1"/>
</dbReference>
<name>A0A139JR51_9MOLU</name>
<dbReference type="AlphaFoldDB" id="A0A139JR51"/>
<dbReference type="EMBL" id="LTBM01000005">
    <property type="protein sequence ID" value="KXT29240.1"/>
    <property type="molecule type" value="Genomic_DNA"/>
</dbReference>
<dbReference type="Pfam" id="PF12146">
    <property type="entry name" value="Hydrolase_4"/>
    <property type="match status" value="1"/>
</dbReference>
<reference evidence="3 5" key="2">
    <citation type="submission" date="2016-02" db="EMBL/GenBank/DDBJ databases">
        <title>A draft genome sequence of Candidatus Phytoplasma oryzae strain Mbita1, the causative agent of Napier Grass stunt disease in Kenya.</title>
        <authorList>
            <person name="Fischer A."/>
            <person name="Santa-Cruz I."/>
            <person name="Wambua L."/>
            <person name="Olds C."/>
            <person name="Midega C."/>
            <person name="Dickinson M."/>
            <person name="Kawicha P."/>
            <person name="Khan Z."/>
            <person name="Masiga D."/>
            <person name="Jores J."/>
            <person name="Bernd S."/>
        </authorList>
    </citation>
    <scope>NUCLEOTIDE SEQUENCE [LARGE SCALE GENOMIC DNA]</scope>
    <source>
        <strain evidence="3">Mbita1</strain>
    </source>
</reference>
<feature type="domain" description="Serine aminopeptidase S33" evidence="1">
    <location>
        <begin position="62"/>
        <end position="295"/>
    </location>
</feature>